<comment type="similarity">
    <text evidence="2">Belongs to the tetraspanin (TM4SF) family.</text>
</comment>
<dbReference type="Proteomes" id="UP001168990">
    <property type="component" value="Unassembled WGS sequence"/>
</dbReference>
<feature type="transmembrane region" description="Helical" evidence="6">
    <location>
        <begin position="86"/>
        <end position="112"/>
    </location>
</feature>
<dbReference type="InterPro" id="IPR018499">
    <property type="entry name" value="Tetraspanin/Peripherin"/>
</dbReference>
<gene>
    <name evidence="7" type="ORF">PV328_007267</name>
</gene>
<dbReference type="PRINTS" id="PR00259">
    <property type="entry name" value="TMFOUR"/>
</dbReference>
<evidence type="ECO:0000256" key="2">
    <source>
        <dbReference type="ARBA" id="ARBA00006840"/>
    </source>
</evidence>
<keyword evidence="3 6" id="KW-0812">Transmembrane</keyword>
<sequence>MTSNINKHEELKDHSLHLSGFMIIVIGTWLLLEPSSGHLFNLFMKSLTPQDTVHILSYSFLVLGVVIVTVGFVGCRASLHGTQFLLIVYIAMLILLIIVELATAAVGGFLSFRAISGLENRLLEKLSDQYGHDPTSDIAFSHSLDFAQYKLYNLQFNCCGIYGDFDYNGTAWWRDGRLSGTKRDVPLTCCVLKNHEAKNSGSPMSVVSRVFHKDNEKPWLHPQPKDEAACQSSDPDAQINFRNKKGCLERAKQWLRTDSLKLVFLGMGMASIQAIAIVASAILCRTIRDMQEY</sequence>
<evidence type="ECO:0000256" key="3">
    <source>
        <dbReference type="ARBA" id="ARBA00022692"/>
    </source>
</evidence>
<evidence type="ECO:0000256" key="6">
    <source>
        <dbReference type="SAM" id="Phobius"/>
    </source>
</evidence>
<dbReference type="PANTHER" id="PTHR19282:SF477">
    <property type="entry name" value="TETRASPANIN"/>
    <property type="match status" value="1"/>
</dbReference>
<accession>A0AA39KU97</accession>
<dbReference type="InterPro" id="IPR018503">
    <property type="entry name" value="Tetraspanin_CS"/>
</dbReference>
<feature type="transmembrane region" description="Helical" evidence="6">
    <location>
        <begin position="262"/>
        <end position="283"/>
    </location>
</feature>
<evidence type="ECO:0008006" key="9">
    <source>
        <dbReference type="Google" id="ProtNLM"/>
    </source>
</evidence>
<organism evidence="7 8">
    <name type="scientific">Microctonus aethiopoides</name>
    <dbReference type="NCBI Taxonomy" id="144406"/>
    <lineage>
        <taxon>Eukaryota</taxon>
        <taxon>Metazoa</taxon>
        <taxon>Ecdysozoa</taxon>
        <taxon>Arthropoda</taxon>
        <taxon>Hexapoda</taxon>
        <taxon>Insecta</taxon>
        <taxon>Pterygota</taxon>
        <taxon>Neoptera</taxon>
        <taxon>Endopterygota</taxon>
        <taxon>Hymenoptera</taxon>
        <taxon>Apocrita</taxon>
        <taxon>Ichneumonoidea</taxon>
        <taxon>Braconidae</taxon>
        <taxon>Euphorinae</taxon>
        <taxon>Microctonus</taxon>
    </lineage>
</organism>
<feature type="transmembrane region" description="Helical" evidence="6">
    <location>
        <begin position="15"/>
        <end position="32"/>
    </location>
</feature>
<dbReference type="Pfam" id="PF00335">
    <property type="entry name" value="Tetraspanin"/>
    <property type="match status" value="1"/>
</dbReference>
<proteinExistence type="inferred from homology"/>
<protein>
    <recommendedName>
        <fullName evidence="9">Tetraspanin</fullName>
    </recommendedName>
</protein>
<feature type="transmembrane region" description="Helical" evidence="6">
    <location>
        <begin position="53"/>
        <end position="74"/>
    </location>
</feature>
<evidence type="ECO:0000256" key="1">
    <source>
        <dbReference type="ARBA" id="ARBA00004141"/>
    </source>
</evidence>
<dbReference type="PROSITE" id="PS00421">
    <property type="entry name" value="TM4_1"/>
    <property type="match status" value="1"/>
</dbReference>
<dbReference type="AlphaFoldDB" id="A0AA39KU97"/>
<evidence type="ECO:0000313" key="8">
    <source>
        <dbReference type="Proteomes" id="UP001168990"/>
    </source>
</evidence>
<evidence type="ECO:0000313" key="7">
    <source>
        <dbReference type="EMBL" id="KAK0174158.1"/>
    </source>
</evidence>
<dbReference type="PIRSF" id="PIRSF002419">
    <property type="entry name" value="Tetraspanin"/>
    <property type="match status" value="1"/>
</dbReference>
<evidence type="ECO:0000256" key="5">
    <source>
        <dbReference type="ARBA" id="ARBA00023136"/>
    </source>
</evidence>
<dbReference type="GO" id="GO:0005886">
    <property type="term" value="C:plasma membrane"/>
    <property type="evidence" value="ECO:0007669"/>
    <property type="project" value="TreeGrafter"/>
</dbReference>
<dbReference type="EMBL" id="JAQQBS010000002">
    <property type="protein sequence ID" value="KAK0174158.1"/>
    <property type="molecule type" value="Genomic_DNA"/>
</dbReference>
<keyword evidence="5 6" id="KW-0472">Membrane</keyword>
<evidence type="ECO:0000256" key="4">
    <source>
        <dbReference type="ARBA" id="ARBA00022989"/>
    </source>
</evidence>
<dbReference type="PANTHER" id="PTHR19282">
    <property type="entry name" value="TETRASPANIN"/>
    <property type="match status" value="1"/>
</dbReference>
<reference evidence="7" key="1">
    <citation type="journal article" date="2023" name="bioRxiv">
        <title>Scaffold-level genome assemblies of two parasitoid biocontrol wasps reveal the parthenogenesis mechanism and an associated novel virus.</title>
        <authorList>
            <person name="Inwood S."/>
            <person name="Skelly J."/>
            <person name="Guhlin J."/>
            <person name="Harrop T."/>
            <person name="Goldson S."/>
            <person name="Dearden P."/>
        </authorList>
    </citation>
    <scope>NUCLEOTIDE SEQUENCE</scope>
    <source>
        <strain evidence="7">Irish</strain>
        <tissue evidence="7">Whole body</tissue>
    </source>
</reference>
<comment type="subcellular location">
    <subcellularLocation>
        <location evidence="1">Membrane</location>
        <topology evidence="1">Multi-pass membrane protein</topology>
    </subcellularLocation>
</comment>
<keyword evidence="8" id="KW-1185">Reference proteome</keyword>
<dbReference type="InterPro" id="IPR000301">
    <property type="entry name" value="Tetraspanin_animals"/>
</dbReference>
<name>A0AA39KU97_9HYME</name>
<reference evidence="7" key="2">
    <citation type="submission" date="2023-03" db="EMBL/GenBank/DDBJ databases">
        <authorList>
            <person name="Inwood S.N."/>
            <person name="Skelly J.G."/>
            <person name="Guhlin J."/>
            <person name="Harrop T.W.R."/>
            <person name="Goldson S.G."/>
            <person name="Dearden P.K."/>
        </authorList>
    </citation>
    <scope>NUCLEOTIDE SEQUENCE</scope>
    <source>
        <strain evidence="7">Irish</strain>
        <tissue evidence="7">Whole body</tissue>
    </source>
</reference>
<keyword evidence="4 6" id="KW-1133">Transmembrane helix</keyword>
<comment type="caution">
    <text evidence="7">The sequence shown here is derived from an EMBL/GenBank/DDBJ whole genome shotgun (WGS) entry which is preliminary data.</text>
</comment>